<sequence>MSQDLLTLPSPQVPAALEEYSQDPLGFMIRCAREFGEIVPFQFEEELFCLLTNPDHITEVLKDRLLFVKFPDFISSV</sequence>
<comment type="caution">
    <text evidence="1">The sequence shown here is derived from an EMBL/GenBank/DDBJ whole genome shotgun (WGS) entry which is preliminary data.</text>
</comment>
<dbReference type="STRING" id="128403.WA1_13550"/>
<accession>A0A139XEK0</accession>
<dbReference type="EMBL" id="ANNX02000016">
    <property type="protein sequence ID" value="KYC43120.1"/>
    <property type="molecule type" value="Genomic_DNA"/>
</dbReference>
<name>A0A139XEK0_9CYAN</name>
<evidence type="ECO:0000313" key="2">
    <source>
        <dbReference type="Proteomes" id="UP000076925"/>
    </source>
</evidence>
<proteinExistence type="predicted"/>
<reference evidence="1 2" key="1">
    <citation type="journal article" date="2013" name="Genome Biol. Evol.">
        <title>Genomes of Stigonematalean cyanobacteria (subsection V) and the evolution of oxygenic photosynthesis from prokaryotes to plastids.</title>
        <authorList>
            <person name="Dagan T."/>
            <person name="Roettger M."/>
            <person name="Stucken K."/>
            <person name="Landan G."/>
            <person name="Koch R."/>
            <person name="Major P."/>
            <person name="Gould S.B."/>
            <person name="Goremykin V.V."/>
            <person name="Rippka R."/>
            <person name="Tandeau de Marsac N."/>
            <person name="Gugger M."/>
            <person name="Lockhart P.J."/>
            <person name="Allen J.F."/>
            <person name="Brune I."/>
            <person name="Maus I."/>
            <person name="Puhler A."/>
            <person name="Martin W.F."/>
        </authorList>
    </citation>
    <scope>NUCLEOTIDE SEQUENCE [LARGE SCALE GENOMIC DNA]</scope>
    <source>
        <strain evidence="1 2">PCC 7110</strain>
    </source>
</reference>
<dbReference type="RefSeq" id="WP_017745288.1">
    <property type="nucleotide sequence ID" value="NZ_KQ976354.1"/>
</dbReference>
<organism evidence="1 2">
    <name type="scientific">Scytonema hofmannii PCC 7110</name>
    <dbReference type="NCBI Taxonomy" id="128403"/>
    <lineage>
        <taxon>Bacteria</taxon>
        <taxon>Bacillati</taxon>
        <taxon>Cyanobacteriota</taxon>
        <taxon>Cyanophyceae</taxon>
        <taxon>Nostocales</taxon>
        <taxon>Scytonemataceae</taxon>
        <taxon>Scytonema</taxon>
    </lineage>
</organism>
<dbReference type="AlphaFoldDB" id="A0A139XEK0"/>
<keyword evidence="2" id="KW-1185">Reference proteome</keyword>
<gene>
    <name evidence="1" type="ORF">WA1_13550</name>
</gene>
<protein>
    <submittedName>
        <fullName evidence="1">Uncharacterized protein</fullName>
    </submittedName>
</protein>
<dbReference type="Proteomes" id="UP000076925">
    <property type="component" value="Unassembled WGS sequence"/>
</dbReference>
<evidence type="ECO:0000313" key="1">
    <source>
        <dbReference type="EMBL" id="KYC43120.1"/>
    </source>
</evidence>